<keyword evidence="3" id="KW-1185">Reference proteome</keyword>
<feature type="region of interest" description="Disordered" evidence="1">
    <location>
        <begin position="55"/>
        <end position="116"/>
    </location>
</feature>
<gene>
    <name evidence="2" type="ORF">ALC53_09789</name>
</gene>
<protein>
    <submittedName>
        <fullName evidence="2">Uncharacterized protein</fullName>
    </submittedName>
</protein>
<evidence type="ECO:0000313" key="3">
    <source>
        <dbReference type="Proteomes" id="UP000078540"/>
    </source>
</evidence>
<dbReference type="Proteomes" id="UP000078540">
    <property type="component" value="Unassembled WGS sequence"/>
</dbReference>
<feature type="compositionally biased region" description="Basic and acidic residues" evidence="1">
    <location>
        <begin position="13"/>
        <end position="22"/>
    </location>
</feature>
<dbReference type="PRINTS" id="PR01217">
    <property type="entry name" value="PRICHEXTENSN"/>
</dbReference>
<reference evidence="2 3" key="1">
    <citation type="submission" date="2015-09" db="EMBL/GenBank/DDBJ databases">
        <title>Atta colombica WGS genome.</title>
        <authorList>
            <person name="Nygaard S."/>
            <person name="Hu H."/>
            <person name="Boomsma J."/>
            <person name="Zhang G."/>
        </authorList>
    </citation>
    <scope>NUCLEOTIDE SEQUENCE [LARGE SCALE GENOMIC DNA]</scope>
    <source>
        <strain evidence="2">Treedump-2</strain>
        <tissue evidence="2">Whole body</tissue>
    </source>
</reference>
<evidence type="ECO:0000256" key="1">
    <source>
        <dbReference type="SAM" id="MobiDB-lite"/>
    </source>
</evidence>
<sequence length="173" mass="18360">MWAMNEIPKSARNIKEKQESTRRRVNLAADISRVDLVTSTATGTATLFHRVRFRASRSFHDAPPPPPPPPPPPTIQPLSPPPPPPSPLPPALPPTPPSPPPPPPPPPPSSSLLSTSSLSRSRHVVVTSFTQRVIPTCSFVDNLPSSPISPDDGETRRVCPLSAVATIAAAVAN</sequence>
<feature type="region of interest" description="Disordered" evidence="1">
    <location>
        <begin position="1"/>
        <end position="23"/>
    </location>
</feature>
<feature type="compositionally biased region" description="Pro residues" evidence="1">
    <location>
        <begin position="62"/>
        <end position="109"/>
    </location>
</feature>
<dbReference type="EMBL" id="KQ976582">
    <property type="protein sequence ID" value="KYM79867.1"/>
    <property type="molecule type" value="Genomic_DNA"/>
</dbReference>
<organism evidence="2 3">
    <name type="scientific">Atta colombica</name>
    <dbReference type="NCBI Taxonomy" id="520822"/>
    <lineage>
        <taxon>Eukaryota</taxon>
        <taxon>Metazoa</taxon>
        <taxon>Ecdysozoa</taxon>
        <taxon>Arthropoda</taxon>
        <taxon>Hexapoda</taxon>
        <taxon>Insecta</taxon>
        <taxon>Pterygota</taxon>
        <taxon>Neoptera</taxon>
        <taxon>Endopterygota</taxon>
        <taxon>Hymenoptera</taxon>
        <taxon>Apocrita</taxon>
        <taxon>Aculeata</taxon>
        <taxon>Formicoidea</taxon>
        <taxon>Formicidae</taxon>
        <taxon>Myrmicinae</taxon>
        <taxon>Atta</taxon>
    </lineage>
</organism>
<evidence type="ECO:0000313" key="2">
    <source>
        <dbReference type="EMBL" id="KYM79867.1"/>
    </source>
</evidence>
<dbReference type="AlphaFoldDB" id="A0A195B6I1"/>
<accession>A0A195B6I1</accession>
<proteinExistence type="predicted"/>
<name>A0A195B6I1_9HYME</name>